<dbReference type="PANTHER" id="PTHR42693">
    <property type="entry name" value="ARYLSULFATASE FAMILY MEMBER"/>
    <property type="match status" value="1"/>
</dbReference>
<dbReference type="InterPro" id="IPR017850">
    <property type="entry name" value="Alkaline_phosphatase_core_sf"/>
</dbReference>
<evidence type="ECO:0000313" key="6">
    <source>
        <dbReference type="Proteomes" id="UP000321577"/>
    </source>
</evidence>
<evidence type="ECO:0000256" key="3">
    <source>
        <dbReference type="SAM" id="SignalP"/>
    </source>
</evidence>
<feature type="chain" id="PRO_5021757091" evidence="3">
    <location>
        <begin position="23"/>
        <end position="508"/>
    </location>
</feature>
<dbReference type="InterPro" id="IPR050738">
    <property type="entry name" value="Sulfatase"/>
</dbReference>
<dbReference type="GO" id="GO:0004065">
    <property type="term" value="F:arylsulfatase activity"/>
    <property type="evidence" value="ECO:0007669"/>
    <property type="project" value="TreeGrafter"/>
</dbReference>
<dbReference type="Gene3D" id="3.40.720.10">
    <property type="entry name" value="Alkaline Phosphatase, subunit A"/>
    <property type="match status" value="1"/>
</dbReference>
<proteinExistence type="inferred from homology"/>
<dbReference type="Gene3D" id="3.30.1120.10">
    <property type="match status" value="1"/>
</dbReference>
<feature type="domain" description="Sulfatase N-terminal" evidence="4">
    <location>
        <begin position="25"/>
        <end position="393"/>
    </location>
</feature>
<protein>
    <submittedName>
        <fullName evidence="5">Arylsulfatase</fullName>
    </submittedName>
</protein>
<evidence type="ECO:0000256" key="2">
    <source>
        <dbReference type="ARBA" id="ARBA00022801"/>
    </source>
</evidence>
<dbReference type="OrthoDB" id="9762324at2"/>
<dbReference type="CDD" id="cd16145">
    <property type="entry name" value="ARS_like"/>
    <property type="match status" value="1"/>
</dbReference>
<keyword evidence="6" id="KW-1185">Reference proteome</keyword>
<dbReference type="EMBL" id="BKAG01000070">
    <property type="protein sequence ID" value="GEP46080.1"/>
    <property type="molecule type" value="Genomic_DNA"/>
</dbReference>
<name>A0A512MH67_9BACT</name>
<evidence type="ECO:0000256" key="1">
    <source>
        <dbReference type="ARBA" id="ARBA00008779"/>
    </source>
</evidence>
<dbReference type="PANTHER" id="PTHR42693:SF53">
    <property type="entry name" value="ENDO-4-O-SULFATASE"/>
    <property type="match status" value="1"/>
</dbReference>
<dbReference type="RefSeq" id="WP_146855621.1">
    <property type="nucleotide sequence ID" value="NZ_BKAG01000070.1"/>
</dbReference>
<dbReference type="InterPro" id="IPR000917">
    <property type="entry name" value="Sulfatase_N"/>
</dbReference>
<organism evidence="5 6">
    <name type="scientific">Brevifollis gellanilyticus</name>
    <dbReference type="NCBI Taxonomy" id="748831"/>
    <lineage>
        <taxon>Bacteria</taxon>
        <taxon>Pseudomonadati</taxon>
        <taxon>Verrucomicrobiota</taxon>
        <taxon>Verrucomicrobiia</taxon>
        <taxon>Verrucomicrobiales</taxon>
        <taxon>Verrucomicrobiaceae</taxon>
    </lineage>
</organism>
<reference evidence="5 6" key="1">
    <citation type="submission" date="2019-07" db="EMBL/GenBank/DDBJ databases">
        <title>Whole genome shotgun sequence of Brevifollis gellanilyticus NBRC 108608.</title>
        <authorList>
            <person name="Hosoyama A."/>
            <person name="Uohara A."/>
            <person name="Ohji S."/>
            <person name="Ichikawa N."/>
        </authorList>
    </citation>
    <scope>NUCLEOTIDE SEQUENCE [LARGE SCALE GENOMIC DNA]</scope>
    <source>
        <strain evidence="5 6">NBRC 108608</strain>
    </source>
</reference>
<dbReference type="Pfam" id="PF00884">
    <property type="entry name" value="Sulfatase"/>
    <property type="match status" value="1"/>
</dbReference>
<sequence length="508" mass="55418">MNRLLRPLLASSALLIAFTASARQPNVVLILADDLGPGDLGPYGQTKIKTPNLDRMAAEGMKLTQHYCGNAVCAPSRSVLMSGMHPGHTYIRDNRGVASKATQANGGIPETEGQHPIPDEANTMAEVMRGLGYATGGFGKWGLGGPGSSGDPLKQGFQRWFGYNCQGVAHNFYPTYLWDNDKIVHLKNPFFPASDKLKPDEDPAKPESYARFKGTEYSADLIAEQARAFVRQHKDEPFFLYWPTTVPHVALQVPDDSLGEYAGQWEDPPYPGGNGYLPHFQPKAAYAAMITRMDREIGSVMTLVNELGLDENTIFIFISDNGPLNGTHAKLAGTDCDFFNSNQGLRDGKGTLFEGGIRSPGIVRWKGKIKAGSVSNRVSGFEDWLPTLVELAGSKDKAPANIDGISLAPTLLGEKQPEREFLYREFAGYGGQLCVRMGNWKLIKTGLTGKNAKMATAKPATLLYDLSKDEKEITNVAEEHPEIVTKLEAIVTQQHTLSTDFPIAGLDK</sequence>
<comment type="caution">
    <text evidence="5">The sequence shown here is derived from an EMBL/GenBank/DDBJ whole genome shotgun (WGS) entry which is preliminary data.</text>
</comment>
<dbReference type="SUPFAM" id="SSF53649">
    <property type="entry name" value="Alkaline phosphatase-like"/>
    <property type="match status" value="1"/>
</dbReference>
<accession>A0A512MH67</accession>
<dbReference type="AlphaFoldDB" id="A0A512MH67"/>
<keyword evidence="2" id="KW-0378">Hydrolase</keyword>
<comment type="similarity">
    <text evidence="1">Belongs to the sulfatase family.</text>
</comment>
<evidence type="ECO:0000259" key="4">
    <source>
        <dbReference type="Pfam" id="PF00884"/>
    </source>
</evidence>
<keyword evidence="3" id="KW-0732">Signal</keyword>
<evidence type="ECO:0000313" key="5">
    <source>
        <dbReference type="EMBL" id="GEP46080.1"/>
    </source>
</evidence>
<gene>
    <name evidence="5" type="primary">atsA_2</name>
    <name evidence="5" type="ORF">BGE01nite_53710</name>
</gene>
<feature type="signal peptide" evidence="3">
    <location>
        <begin position="1"/>
        <end position="22"/>
    </location>
</feature>
<dbReference type="Proteomes" id="UP000321577">
    <property type="component" value="Unassembled WGS sequence"/>
</dbReference>